<dbReference type="InterPro" id="IPR000326">
    <property type="entry name" value="PAP2/HPO"/>
</dbReference>
<dbReference type="GO" id="GO:0005886">
    <property type="term" value="C:plasma membrane"/>
    <property type="evidence" value="ECO:0007669"/>
    <property type="project" value="TreeGrafter"/>
</dbReference>
<organism evidence="6 7">
    <name type="scientific">Photobacterium marinum</name>
    <dbReference type="NCBI Taxonomy" id="1056511"/>
    <lineage>
        <taxon>Bacteria</taxon>
        <taxon>Pseudomonadati</taxon>
        <taxon>Pseudomonadota</taxon>
        <taxon>Gammaproteobacteria</taxon>
        <taxon>Vibrionales</taxon>
        <taxon>Vibrionaceae</taxon>
        <taxon>Photobacterium</taxon>
    </lineage>
</organism>
<dbReference type="RefSeq" id="WP_007470405.1">
    <property type="nucleotide sequence ID" value="NZ_AMZO01000038.1"/>
</dbReference>
<proteinExistence type="predicted"/>
<accession>L8J3T5</accession>
<dbReference type="EC" id="3.6.1.27" evidence="1"/>
<evidence type="ECO:0000256" key="3">
    <source>
        <dbReference type="ARBA" id="ARBA00047594"/>
    </source>
</evidence>
<feature type="transmembrane region" description="Helical" evidence="4">
    <location>
        <begin position="188"/>
        <end position="208"/>
    </location>
</feature>
<feature type="transmembrane region" description="Helical" evidence="4">
    <location>
        <begin position="81"/>
        <end position="102"/>
    </location>
</feature>
<evidence type="ECO:0000313" key="6">
    <source>
        <dbReference type="EMBL" id="ELR63525.1"/>
    </source>
</evidence>
<keyword evidence="4" id="KW-1133">Transmembrane helix</keyword>
<dbReference type="Proteomes" id="UP000011134">
    <property type="component" value="Unassembled WGS sequence"/>
</dbReference>
<dbReference type="OrthoDB" id="5586741at2"/>
<protein>
    <recommendedName>
        <fullName evidence="1">undecaprenyl-diphosphate phosphatase</fullName>
        <ecNumber evidence="1">3.6.1.27</ecNumber>
    </recommendedName>
    <alternativeName>
        <fullName evidence="2">Undecaprenyl pyrophosphate phosphatase</fullName>
    </alternativeName>
</protein>
<dbReference type="PATRIC" id="fig|1056511.3.peg.4465"/>
<comment type="caution">
    <text evidence="6">The sequence shown here is derived from an EMBL/GenBank/DDBJ whole genome shotgun (WGS) entry which is preliminary data.</text>
</comment>
<dbReference type="CDD" id="cd01610">
    <property type="entry name" value="PAP2_like"/>
    <property type="match status" value="1"/>
</dbReference>
<reference evidence="6 7" key="1">
    <citation type="submission" date="2012-12" db="EMBL/GenBank/DDBJ databases">
        <title>Genome Assembly of Photobacterium sp. AK15.</title>
        <authorList>
            <person name="Khatri I."/>
            <person name="Vaidya B."/>
            <person name="Srinivas T.N.R."/>
            <person name="Subramanian S."/>
            <person name="Pinnaka A."/>
        </authorList>
    </citation>
    <scope>NUCLEOTIDE SEQUENCE [LARGE SCALE GENOMIC DNA]</scope>
    <source>
        <strain evidence="6 7">AK15</strain>
    </source>
</reference>
<keyword evidence="7" id="KW-1185">Reference proteome</keyword>
<evidence type="ECO:0000259" key="5">
    <source>
        <dbReference type="SMART" id="SM00014"/>
    </source>
</evidence>
<dbReference type="EMBL" id="AMZO01000038">
    <property type="protein sequence ID" value="ELR63525.1"/>
    <property type="molecule type" value="Genomic_DNA"/>
</dbReference>
<feature type="transmembrane region" description="Helical" evidence="4">
    <location>
        <begin position="12"/>
        <end position="31"/>
    </location>
</feature>
<gene>
    <name evidence="6" type="ORF">C942_03541</name>
</gene>
<dbReference type="SMART" id="SM00014">
    <property type="entry name" value="acidPPc"/>
    <property type="match status" value="1"/>
</dbReference>
<dbReference type="InterPro" id="IPR036938">
    <property type="entry name" value="PAP2/HPO_sf"/>
</dbReference>
<keyword evidence="4" id="KW-0472">Membrane</keyword>
<dbReference type="Gene3D" id="1.20.144.10">
    <property type="entry name" value="Phosphatidic acid phosphatase type 2/haloperoxidase"/>
    <property type="match status" value="1"/>
</dbReference>
<dbReference type="PANTHER" id="PTHR14969">
    <property type="entry name" value="SPHINGOSINE-1-PHOSPHATE PHOSPHOHYDROLASE"/>
    <property type="match status" value="1"/>
</dbReference>
<dbReference type="SUPFAM" id="SSF48317">
    <property type="entry name" value="Acid phosphatase/Vanadium-dependent haloperoxidase"/>
    <property type="match status" value="1"/>
</dbReference>
<evidence type="ECO:0000256" key="2">
    <source>
        <dbReference type="ARBA" id="ARBA00032707"/>
    </source>
</evidence>
<feature type="transmembrane region" description="Helical" evidence="4">
    <location>
        <begin position="161"/>
        <end position="181"/>
    </location>
</feature>
<dbReference type="AlphaFoldDB" id="L8J3T5"/>
<evidence type="ECO:0000313" key="7">
    <source>
        <dbReference type="Proteomes" id="UP000011134"/>
    </source>
</evidence>
<dbReference type="PANTHER" id="PTHR14969:SF54">
    <property type="entry name" value="PHOSPHATIDYLGLYCEROPHOSPHATASE B"/>
    <property type="match status" value="1"/>
</dbReference>
<comment type="catalytic activity">
    <reaction evidence="3">
        <text>di-trans,octa-cis-undecaprenyl diphosphate + H2O = di-trans,octa-cis-undecaprenyl phosphate + phosphate + H(+)</text>
        <dbReference type="Rhea" id="RHEA:28094"/>
        <dbReference type="ChEBI" id="CHEBI:15377"/>
        <dbReference type="ChEBI" id="CHEBI:15378"/>
        <dbReference type="ChEBI" id="CHEBI:43474"/>
        <dbReference type="ChEBI" id="CHEBI:58405"/>
        <dbReference type="ChEBI" id="CHEBI:60392"/>
        <dbReference type="EC" id="3.6.1.27"/>
    </reaction>
</comment>
<feature type="transmembrane region" description="Helical" evidence="4">
    <location>
        <begin position="51"/>
        <end position="74"/>
    </location>
</feature>
<evidence type="ECO:0000256" key="4">
    <source>
        <dbReference type="SAM" id="Phobius"/>
    </source>
</evidence>
<feature type="domain" description="Phosphatidic acid phosphatase type 2/haloperoxidase" evidence="5">
    <location>
        <begin position="83"/>
        <end position="231"/>
    </location>
</feature>
<keyword evidence="4" id="KW-0812">Transmembrane</keyword>
<name>L8J3T5_9GAMM</name>
<evidence type="ECO:0000256" key="1">
    <source>
        <dbReference type="ARBA" id="ARBA00012374"/>
    </source>
</evidence>
<sequence length="234" mass="25604">MLTSSFITKKIPGFIALLIYATTMSGILMFFSKPTLIGEVSDVTGAVFSLLTGSAGNPGFLVTVAILSLIPFLLKLPRKKVFILITQFAVLLVLSFAAKTALKQFTEVPRPYSYQLQSLGIVESATGFYQLTNAEKDAAIEAATNSVSYWRTSHWQGETNYSFPSGHTIFAAICVVFWGGFFCRRKNFIPAGILILWAIGVGVSRIWLGMHWPTDVLGSIGCAAVLYCLLPERE</sequence>
<dbReference type="GO" id="GO:0050380">
    <property type="term" value="F:undecaprenyl-diphosphatase activity"/>
    <property type="evidence" value="ECO:0007669"/>
    <property type="project" value="UniProtKB-EC"/>
</dbReference>
<dbReference type="Pfam" id="PF01569">
    <property type="entry name" value="PAP2"/>
    <property type="match status" value="1"/>
</dbReference>